<dbReference type="SUPFAM" id="SSF52200">
    <property type="entry name" value="Toll/Interleukin receptor TIR domain"/>
    <property type="match status" value="1"/>
</dbReference>
<dbReference type="InterPro" id="IPR035897">
    <property type="entry name" value="Toll_tir_struct_dom_sf"/>
</dbReference>
<dbReference type="Pfam" id="PF13676">
    <property type="entry name" value="TIR_2"/>
    <property type="match status" value="1"/>
</dbReference>
<reference evidence="2 3" key="1">
    <citation type="submission" date="2016-11" db="EMBL/GenBank/DDBJ databases">
        <authorList>
            <person name="Jaros S."/>
            <person name="Januszkiewicz K."/>
            <person name="Wedrychowicz H."/>
        </authorList>
    </citation>
    <scope>NUCLEOTIDE SEQUENCE [LARGE SCALE GENOMIC DNA]</scope>
    <source>
        <strain evidence="2 3">DSM 24574</strain>
    </source>
</reference>
<organism evidence="2 3">
    <name type="scientific">Chryseolinea serpens</name>
    <dbReference type="NCBI Taxonomy" id="947013"/>
    <lineage>
        <taxon>Bacteria</taxon>
        <taxon>Pseudomonadati</taxon>
        <taxon>Bacteroidota</taxon>
        <taxon>Cytophagia</taxon>
        <taxon>Cytophagales</taxon>
        <taxon>Fulvivirgaceae</taxon>
        <taxon>Chryseolinea</taxon>
    </lineage>
</organism>
<dbReference type="PROSITE" id="PS50104">
    <property type="entry name" value="TIR"/>
    <property type="match status" value="1"/>
</dbReference>
<dbReference type="Gene3D" id="3.40.50.10140">
    <property type="entry name" value="Toll/interleukin-1 receptor homology (TIR) domain"/>
    <property type="match status" value="1"/>
</dbReference>
<name>A0A1M5RRA3_9BACT</name>
<dbReference type="Proteomes" id="UP000184212">
    <property type="component" value="Unassembled WGS sequence"/>
</dbReference>
<dbReference type="RefSeq" id="WP_178377141.1">
    <property type="nucleotide sequence ID" value="NZ_FQWQ01000002.1"/>
</dbReference>
<gene>
    <name evidence="2" type="ORF">SAMN04488109_3532</name>
</gene>
<protein>
    <submittedName>
        <fullName evidence="2">TIR domain-containing protein</fullName>
    </submittedName>
</protein>
<evidence type="ECO:0000259" key="1">
    <source>
        <dbReference type="PROSITE" id="PS50104"/>
    </source>
</evidence>
<feature type="domain" description="TIR" evidence="1">
    <location>
        <begin position="274"/>
        <end position="419"/>
    </location>
</feature>
<dbReference type="AlphaFoldDB" id="A0A1M5RRA3"/>
<dbReference type="EMBL" id="FQWQ01000002">
    <property type="protein sequence ID" value="SHH28766.1"/>
    <property type="molecule type" value="Genomic_DNA"/>
</dbReference>
<accession>A0A1M5RRA3</accession>
<keyword evidence="3" id="KW-1185">Reference proteome</keyword>
<evidence type="ECO:0000313" key="2">
    <source>
        <dbReference type="EMBL" id="SHH28766.1"/>
    </source>
</evidence>
<proteinExistence type="predicted"/>
<dbReference type="InterPro" id="IPR000157">
    <property type="entry name" value="TIR_dom"/>
</dbReference>
<sequence>MSEDINLKHNLFGYNRIEQEYDEIVALKGDLVMELHKGMTVKLVGDSRGYVPGNFKPGEEVTIVGFTLPYSNGETDHIIEVSNGSHKGWVKPSNIQRREYSSEIRVKMDAVLWKMQQRASAASGELFEVVYKSLSDDDRWNIPTQGLLEYSNFMVTRALSNLDEFGYILMQTIAKQYERSPTGERFILDPVRFDKGTTAILYLDKEGELVSVSNPITIRTTTEPSEIELDGYDYYIVLTGPSAGKKLYSHTGGLTTPVYKPKPVAPAPKPKSSAGIKIFISYARKDEKFKDALAEHLSGLRNNKIIEDWTDKELLAGDVWNDAICQVLEESKIILFLVSSTFMNSNYINEVEIKRALERNKEGDAIIIPIIIRPCDFKSLPLQKFAALPKNLKPISDWTSRDKAWLDVVDGLKKVIATL</sequence>
<evidence type="ECO:0000313" key="3">
    <source>
        <dbReference type="Proteomes" id="UP000184212"/>
    </source>
</evidence>
<dbReference type="STRING" id="947013.SAMN04488109_3532"/>
<dbReference type="SMART" id="SM00255">
    <property type="entry name" value="TIR"/>
    <property type="match status" value="1"/>
</dbReference>
<dbReference type="GO" id="GO:0007165">
    <property type="term" value="P:signal transduction"/>
    <property type="evidence" value="ECO:0007669"/>
    <property type="project" value="InterPro"/>
</dbReference>